<dbReference type="NCBIfam" id="TIGR01300">
    <property type="entry name" value="CPA3_mnhG_phaG"/>
    <property type="match status" value="1"/>
</dbReference>
<accession>A0ABD6DMZ2</accession>
<dbReference type="PANTHER" id="PTHR34703:SF1">
    <property type="entry name" value="ANTIPORTER SUBUNIT MNHG2-RELATED"/>
    <property type="match status" value="1"/>
</dbReference>
<protein>
    <submittedName>
        <fullName evidence="1">Monovalent cation/H(+) antiporter subunit G</fullName>
    </submittedName>
</protein>
<dbReference type="NCBIfam" id="NF009314">
    <property type="entry name" value="PRK12674.1-2"/>
    <property type="match status" value="1"/>
</dbReference>
<dbReference type="EMBL" id="JBHUDO010000003">
    <property type="protein sequence ID" value="MFD1646803.1"/>
    <property type="molecule type" value="Genomic_DNA"/>
</dbReference>
<keyword evidence="2" id="KW-1185">Reference proteome</keyword>
<organism evidence="1 2">
    <name type="scientific">Haloarchaeobius litoreus</name>
    <dbReference type="NCBI Taxonomy" id="755306"/>
    <lineage>
        <taxon>Archaea</taxon>
        <taxon>Methanobacteriati</taxon>
        <taxon>Methanobacteriota</taxon>
        <taxon>Stenosarchaea group</taxon>
        <taxon>Halobacteria</taxon>
        <taxon>Halobacteriales</taxon>
        <taxon>Halorubellaceae</taxon>
        <taxon>Haloarchaeobius</taxon>
    </lineage>
</organism>
<comment type="caution">
    <text evidence="1">The sequence shown here is derived from an EMBL/GenBank/DDBJ whole genome shotgun (WGS) entry which is preliminary data.</text>
</comment>
<proteinExistence type="predicted"/>
<dbReference type="PANTHER" id="PTHR34703">
    <property type="entry name" value="ANTIPORTER SUBUNIT MNHG2-RELATED"/>
    <property type="match status" value="1"/>
</dbReference>
<dbReference type="InterPro" id="IPR005133">
    <property type="entry name" value="PhaG_MnhG_YufB"/>
</dbReference>
<evidence type="ECO:0000313" key="1">
    <source>
        <dbReference type="EMBL" id="MFD1646803.1"/>
    </source>
</evidence>
<dbReference type="AlphaFoldDB" id="A0ABD6DMZ2"/>
<dbReference type="Proteomes" id="UP001597034">
    <property type="component" value="Unassembled WGS sequence"/>
</dbReference>
<sequence length="103" mass="10556">MRPAVVAVVALAAAGVFFSLVAAVGVLRLPDVYARAHATSKSDTLGTGLALAAVAVVLDSGVARFKLTLLVVFVLLTNPVAAHAITRAAHVQGIPAWEREDDG</sequence>
<gene>
    <name evidence="1" type="primary">mnhG</name>
    <name evidence="1" type="ORF">ACFSBL_14020</name>
</gene>
<dbReference type="RefSeq" id="WP_256401122.1">
    <property type="nucleotide sequence ID" value="NZ_JANHJR010000003.1"/>
</dbReference>
<name>A0ABD6DMZ2_9EURY</name>
<dbReference type="Pfam" id="PF03334">
    <property type="entry name" value="PhaG_MnhG_YufB"/>
    <property type="match status" value="1"/>
</dbReference>
<reference evidence="1 2" key="1">
    <citation type="journal article" date="2019" name="Int. J. Syst. Evol. Microbiol.">
        <title>The Global Catalogue of Microorganisms (GCM) 10K type strain sequencing project: providing services to taxonomists for standard genome sequencing and annotation.</title>
        <authorList>
            <consortium name="The Broad Institute Genomics Platform"/>
            <consortium name="The Broad Institute Genome Sequencing Center for Infectious Disease"/>
            <person name="Wu L."/>
            <person name="Ma J."/>
        </authorList>
    </citation>
    <scope>NUCLEOTIDE SEQUENCE [LARGE SCALE GENOMIC DNA]</scope>
    <source>
        <strain evidence="1 2">CGMCC 1.10390</strain>
    </source>
</reference>
<evidence type="ECO:0000313" key="2">
    <source>
        <dbReference type="Proteomes" id="UP001597034"/>
    </source>
</evidence>